<keyword evidence="8" id="KW-0449">Lipoprotein</keyword>
<dbReference type="GO" id="GO:0098552">
    <property type="term" value="C:side of membrane"/>
    <property type="evidence" value="ECO:0007669"/>
    <property type="project" value="UniProtKB-KW"/>
</dbReference>
<evidence type="ECO:0000313" key="12">
    <source>
        <dbReference type="EMBL" id="CAG8397674.1"/>
    </source>
</evidence>
<evidence type="ECO:0000313" key="13">
    <source>
        <dbReference type="Proteomes" id="UP001152649"/>
    </source>
</evidence>
<evidence type="ECO:0000256" key="3">
    <source>
        <dbReference type="ARBA" id="ARBA00010031"/>
    </source>
</evidence>
<keyword evidence="5" id="KW-0472">Membrane</keyword>
<evidence type="ECO:0000256" key="7">
    <source>
        <dbReference type="ARBA" id="ARBA00023157"/>
    </source>
</evidence>
<comment type="similarity">
    <text evidence="3">Belongs to the RBT5 family.</text>
</comment>
<name>A0A9W4JFU0_9EURO</name>
<evidence type="ECO:0000256" key="2">
    <source>
        <dbReference type="ARBA" id="ARBA00004613"/>
    </source>
</evidence>
<keyword evidence="7" id="KW-1015">Disulfide bond</keyword>
<sequence length="612" mass="64873">MKGISLLSLFGVALAHPTGLWWGTDVCYTSPEKADNQCTPAQQVGFDWSQLGNGDNWSYDGFNFVGFTAKDGCRDSEDGTCIGGTLSRDDGYSLEVNTADTPFSIRTFHLSTSRETNVLITYEMPEGRPCHQVAFSTRQGIDVHNDQCGGATAVKFQLPEENKFGDCTLNIHAINFDCSSGEKHTGHPSSSLPPSDPEPTLSLPTQILSTHSEPTHSEPTHSMSTHSQPAYSEPTYSEPTQSVPTHSEPTNSEPTNSEPTHSEPTQSMPTLPVSVPEHHHTSVWEMPTPSTLVPEHHLTTAVVPHSSVPSLTKPMTTVWETTEVTITKCGHTVTDCPAHSTVVITSTYSSSTTVCPSSSTEPVSDISLPTILPPSPIPTITSTVIGEVSVPHTPTPVPCPELVPKCMNTWLSIPKCNSNSDAACFCPSSEFTNKVQSCIHAWGTSKHEVDSALSYFAGICAPYVPQNPTIIDMVPPPSPPQHHTTVSAPQAEETPCTTITWSSQTVTVPQVGFNTVTGSSTTSVGLVVGTPASAIVTAPSGTGHHHHSGASATTTPCSTRTSTLLTIVTGAPTVSKPVPAPSESVVHANSGVKSYIGYLHIFGLAALTLALI</sequence>
<dbReference type="OrthoDB" id="5431405at2759"/>
<keyword evidence="5" id="KW-0325">Glycoprotein</keyword>
<feature type="region of interest" description="Disordered" evidence="9">
    <location>
        <begin position="181"/>
        <end position="280"/>
    </location>
</feature>
<comment type="subcellular location">
    <subcellularLocation>
        <location evidence="1">Membrane</location>
        <topology evidence="1">Lipid-anchor</topology>
        <topology evidence="1">GPI-anchor</topology>
    </subcellularLocation>
    <subcellularLocation>
        <location evidence="2">Secreted</location>
    </subcellularLocation>
</comment>
<organism evidence="12 13">
    <name type="scientific">Penicillium salamii</name>
    <dbReference type="NCBI Taxonomy" id="1612424"/>
    <lineage>
        <taxon>Eukaryota</taxon>
        <taxon>Fungi</taxon>
        <taxon>Dikarya</taxon>
        <taxon>Ascomycota</taxon>
        <taxon>Pezizomycotina</taxon>
        <taxon>Eurotiomycetes</taxon>
        <taxon>Eurotiomycetidae</taxon>
        <taxon>Eurotiales</taxon>
        <taxon>Aspergillaceae</taxon>
        <taxon>Penicillium</taxon>
    </lineage>
</organism>
<feature type="compositionally biased region" description="Polar residues" evidence="9">
    <location>
        <begin position="220"/>
        <end position="269"/>
    </location>
</feature>
<evidence type="ECO:0000256" key="5">
    <source>
        <dbReference type="ARBA" id="ARBA00022622"/>
    </source>
</evidence>
<reference evidence="12" key="1">
    <citation type="submission" date="2021-07" db="EMBL/GenBank/DDBJ databases">
        <authorList>
            <person name="Branca A.L. A."/>
        </authorList>
    </citation>
    <scope>NUCLEOTIDE SEQUENCE</scope>
</reference>
<dbReference type="Pfam" id="PF05730">
    <property type="entry name" value="CFEM"/>
    <property type="match status" value="1"/>
</dbReference>
<dbReference type="InterPro" id="IPR008427">
    <property type="entry name" value="Extracellular_membr_CFEM_dom"/>
</dbReference>
<keyword evidence="13" id="KW-1185">Reference proteome</keyword>
<feature type="signal peptide" evidence="10">
    <location>
        <begin position="1"/>
        <end position="15"/>
    </location>
</feature>
<keyword evidence="4" id="KW-0964">Secreted</keyword>
<dbReference type="GO" id="GO:0005576">
    <property type="term" value="C:extracellular region"/>
    <property type="evidence" value="ECO:0007669"/>
    <property type="project" value="UniProtKB-SubCell"/>
</dbReference>
<evidence type="ECO:0000256" key="6">
    <source>
        <dbReference type="ARBA" id="ARBA00022729"/>
    </source>
</evidence>
<feature type="compositionally biased region" description="Low complexity" evidence="9">
    <location>
        <begin position="188"/>
        <end position="204"/>
    </location>
</feature>
<keyword evidence="5" id="KW-0336">GPI-anchor</keyword>
<accession>A0A9W4JFU0</accession>
<dbReference type="EMBL" id="CAJVPG010000344">
    <property type="protein sequence ID" value="CAG8397674.1"/>
    <property type="molecule type" value="Genomic_DNA"/>
</dbReference>
<evidence type="ECO:0000259" key="11">
    <source>
        <dbReference type="Pfam" id="PF05730"/>
    </source>
</evidence>
<keyword evidence="6 10" id="KW-0732">Signal</keyword>
<evidence type="ECO:0000256" key="1">
    <source>
        <dbReference type="ARBA" id="ARBA00004589"/>
    </source>
</evidence>
<proteinExistence type="inferred from homology"/>
<dbReference type="Proteomes" id="UP001152649">
    <property type="component" value="Unassembled WGS sequence"/>
</dbReference>
<gene>
    <name evidence="12" type="ORF">PSALAMII_LOCUS7457</name>
</gene>
<dbReference type="AlphaFoldDB" id="A0A9W4JFU0"/>
<evidence type="ECO:0000256" key="4">
    <source>
        <dbReference type="ARBA" id="ARBA00022525"/>
    </source>
</evidence>
<protein>
    <recommendedName>
        <fullName evidence="11">CFEM domain-containing protein</fullName>
    </recommendedName>
</protein>
<feature type="chain" id="PRO_5040861271" description="CFEM domain-containing protein" evidence="10">
    <location>
        <begin position="16"/>
        <end position="612"/>
    </location>
</feature>
<feature type="domain" description="CFEM" evidence="11">
    <location>
        <begin position="400"/>
        <end position="461"/>
    </location>
</feature>
<evidence type="ECO:0000256" key="10">
    <source>
        <dbReference type="SAM" id="SignalP"/>
    </source>
</evidence>
<evidence type="ECO:0000256" key="9">
    <source>
        <dbReference type="SAM" id="MobiDB-lite"/>
    </source>
</evidence>
<evidence type="ECO:0000256" key="8">
    <source>
        <dbReference type="ARBA" id="ARBA00023288"/>
    </source>
</evidence>
<comment type="caution">
    <text evidence="12">The sequence shown here is derived from an EMBL/GenBank/DDBJ whole genome shotgun (WGS) entry which is preliminary data.</text>
</comment>